<evidence type="ECO:0000313" key="2">
    <source>
        <dbReference type="Proteomes" id="UP000058857"/>
    </source>
</evidence>
<dbReference type="AlphaFoldDB" id="A0A0S2IM27"/>
<dbReference type="Proteomes" id="UP000058857">
    <property type="component" value="Chromosome 1"/>
</dbReference>
<organism evidence="1">
    <name type="scientific">Leptospira borgpetersenii serovar Ballum</name>
    <dbReference type="NCBI Taxonomy" id="280505"/>
    <lineage>
        <taxon>Bacteria</taxon>
        <taxon>Pseudomonadati</taxon>
        <taxon>Spirochaetota</taxon>
        <taxon>Spirochaetia</taxon>
        <taxon>Leptospirales</taxon>
        <taxon>Leptospiraceae</taxon>
        <taxon>Leptospira</taxon>
    </lineage>
</organism>
<name>A0A0S2IM27_LEPBO</name>
<accession>A0A0S2IM27</accession>
<protein>
    <submittedName>
        <fullName evidence="1">Uncharacterized protein</fullName>
    </submittedName>
</protein>
<sequence>MGIGSFLLQFTIEKNNSIVIKKIFKKILKRRLNLFMFYFKSYLFNCTFKILRRLMIYFPRSERIQDHFDKRNRKKEFIWMLQEFNDRFGRSFPILVPSFSARKFRWIYLSGF</sequence>
<proteinExistence type="predicted"/>
<reference evidence="1 2" key="1">
    <citation type="journal article" date="2015" name="PLoS Negl. Trop. Dis.">
        <title>Distribution of Plasmids in Distinct Leptospira Pathogenic Species.</title>
        <authorList>
            <person name="Wang Y."/>
            <person name="Zhuang X."/>
            <person name="Zhong Y."/>
            <person name="Zhang C."/>
            <person name="Zhang Y."/>
            <person name="Zeng L."/>
            <person name="Zhu Y."/>
            <person name="He P."/>
            <person name="Dong K."/>
            <person name="Pal U."/>
            <person name="Guo X."/>
            <person name="Qin J."/>
        </authorList>
    </citation>
    <scope>NUCLEOTIDE SEQUENCE [LARGE SCALE GENOMIC DNA]</scope>
    <source>
        <strain evidence="1 2">56604</strain>
    </source>
</reference>
<dbReference type="EMBL" id="CP012029">
    <property type="protein sequence ID" value="ALO24665.1"/>
    <property type="molecule type" value="Genomic_DNA"/>
</dbReference>
<evidence type="ECO:0000313" key="1">
    <source>
        <dbReference type="EMBL" id="ALO24665.1"/>
    </source>
</evidence>
<gene>
    <name evidence="1" type="ORF">LBBP_00300</name>
</gene>